<dbReference type="Proteomes" id="UP000589351">
    <property type="component" value="Unassembled WGS sequence"/>
</dbReference>
<dbReference type="Pfam" id="PF00903">
    <property type="entry name" value="Glyoxalase"/>
    <property type="match status" value="1"/>
</dbReference>
<feature type="domain" description="Glyoxalase/fosfomycin resistance/dioxygenase" evidence="1">
    <location>
        <begin position="16"/>
        <end position="142"/>
    </location>
</feature>
<reference evidence="2 3" key="1">
    <citation type="submission" date="2020-07" db="EMBL/GenBank/DDBJ databases">
        <authorList>
            <person name="Criscuolo A."/>
        </authorList>
    </citation>
    <scope>NUCLEOTIDE SEQUENCE [LARGE SCALE GENOMIC DNA]</scope>
    <source>
        <strain evidence="2">CIP111649</strain>
    </source>
</reference>
<evidence type="ECO:0000313" key="3">
    <source>
        <dbReference type="Proteomes" id="UP000589351"/>
    </source>
</evidence>
<protein>
    <recommendedName>
        <fullName evidence="1">Glyoxalase/fosfomycin resistance/dioxygenase domain-containing protein</fullName>
    </recommendedName>
</protein>
<organism evidence="2 3">
    <name type="scientific">Jeotgalicoccus meleagridis</name>
    <dbReference type="NCBI Taxonomy" id="2759181"/>
    <lineage>
        <taxon>Bacteria</taxon>
        <taxon>Bacillati</taxon>
        <taxon>Bacillota</taxon>
        <taxon>Bacilli</taxon>
        <taxon>Bacillales</taxon>
        <taxon>Staphylococcaceae</taxon>
        <taxon>Jeotgalicoccus</taxon>
    </lineage>
</organism>
<dbReference type="PANTHER" id="PTHR33990:SF5">
    <property type="entry name" value="PHNB-LIKE DOMAIN-CONTAINING PROTEIN"/>
    <property type="match status" value="1"/>
</dbReference>
<name>A0A6V7RFZ1_9STAP</name>
<dbReference type="SUPFAM" id="SSF54593">
    <property type="entry name" value="Glyoxalase/Bleomycin resistance protein/Dihydroxybiphenyl dioxygenase"/>
    <property type="match status" value="1"/>
</dbReference>
<dbReference type="PANTHER" id="PTHR33990">
    <property type="entry name" value="PROTEIN YJDN-RELATED"/>
    <property type="match status" value="1"/>
</dbReference>
<gene>
    <name evidence="2" type="ORF">JEODO184_00959</name>
</gene>
<dbReference type="InterPro" id="IPR004360">
    <property type="entry name" value="Glyas_Fos-R_dOase_dom"/>
</dbReference>
<dbReference type="EMBL" id="CAJEWD010000006">
    <property type="protein sequence ID" value="CAD2075874.1"/>
    <property type="molecule type" value="Genomic_DNA"/>
</dbReference>
<dbReference type="AlphaFoldDB" id="A0A6V7RFZ1"/>
<dbReference type="Gene3D" id="3.10.180.10">
    <property type="entry name" value="2,3-Dihydroxybiphenyl 1,2-Dioxygenase, domain 1"/>
    <property type="match status" value="1"/>
</dbReference>
<proteinExistence type="predicted"/>
<dbReference type="RefSeq" id="WP_235962221.1">
    <property type="nucleotide sequence ID" value="NZ_CAJEWD010000006.1"/>
</dbReference>
<dbReference type="InterPro" id="IPR029068">
    <property type="entry name" value="Glyas_Bleomycin-R_OHBP_Dase"/>
</dbReference>
<comment type="caution">
    <text evidence="2">The sequence shown here is derived from an EMBL/GenBank/DDBJ whole genome shotgun (WGS) entry which is preliminary data.</text>
</comment>
<evidence type="ECO:0000313" key="2">
    <source>
        <dbReference type="EMBL" id="CAD2075874.1"/>
    </source>
</evidence>
<accession>A0A6V7RFZ1</accession>
<sequence>MIKNVQYFNFADALGALKFYEEKFGATEVEIALASNPMFKDGLEQMGMTEEEAETFVMNASFKILDQPFMVSSTWGQKEIDNSGAINVFTFDSNNEEEVKVITDFYNRAVDAGCEVTMELGPTEWSSHFGGVKDPYGVEWMFNGE</sequence>
<evidence type="ECO:0000259" key="1">
    <source>
        <dbReference type="Pfam" id="PF00903"/>
    </source>
</evidence>
<keyword evidence="3" id="KW-1185">Reference proteome</keyword>